<comment type="caution">
    <text evidence="1">The sequence shown here is derived from an EMBL/GenBank/DDBJ whole genome shotgun (WGS) entry which is preliminary data.</text>
</comment>
<proteinExistence type="predicted"/>
<evidence type="ECO:0008006" key="3">
    <source>
        <dbReference type="Google" id="ProtNLM"/>
    </source>
</evidence>
<sequence length="206" mass="20799">MRSVIGTGLLLLLLTGCGLPNTPRVAAQGGAGADAESPGGRPDLPEQIARLPAALAGFRRGPVTNFEARAPGFGQGVEYTASSRSAVATVAVYDRGYARVPANPADPAQVAELDLAVRDATVLPPRTTGRTLAEESRAPLPAAGGPDLTCADLAGTFGRTPIRRTVCVGGAAGRFVTIQVTMPDRTPSIADARAFAAAAAAAVRGG</sequence>
<organism evidence="1 2">
    <name type="scientific">Humitalea rosea</name>
    <dbReference type="NCBI Taxonomy" id="990373"/>
    <lineage>
        <taxon>Bacteria</taxon>
        <taxon>Pseudomonadati</taxon>
        <taxon>Pseudomonadota</taxon>
        <taxon>Alphaproteobacteria</taxon>
        <taxon>Acetobacterales</taxon>
        <taxon>Roseomonadaceae</taxon>
        <taxon>Humitalea</taxon>
    </lineage>
</organism>
<protein>
    <recommendedName>
        <fullName evidence="3">Lipoprotein</fullName>
    </recommendedName>
</protein>
<dbReference type="RefSeq" id="WP_111399680.1">
    <property type="nucleotide sequence ID" value="NZ_QKYU01000023.1"/>
</dbReference>
<dbReference type="OrthoDB" id="7271208at2"/>
<gene>
    <name evidence="1" type="ORF">C8P66_12323</name>
</gene>
<dbReference type="Proteomes" id="UP000249688">
    <property type="component" value="Unassembled WGS sequence"/>
</dbReference>
<dbReference type="PROSITE" id="PS51257">
    <property type="entry name" value="PROKAR_LIPOPROTEIN"/>
    <property type="match status" value="1"/>
</dbReference>
<accession>A0A2W7I1W2</accession>
<reference evidence="1 2" key="1">
    <citation type="submission" date="2018-06" db="EMBL/GenBank/DDBJ databases">
        <title>Genomic Encyclopedia of Archaeal and Bacterial Type Strains, Phase II (KMG-II): from individual species to whole genera.</title>
        <authorList>
            <person name="Goeker M."/>
        </authorList>
    </citation>
    <scope>NUCLEOTIDE SEQUENCE [LARGE SCALE GENOMIC DNA]</scope>
    <source>
        <strain evidence="1 2">DSM 24525</strain>
    </source>
</reference>
<dbReference type="EMBL" id="QKYU01000023">
    <property type="protein sequence ID" value="PZW40816.1"/>
    <property type="molecule type" value="Genomic_DNA"/>
</dbReference>
<name>A0A2W7I1W2_9PROT</name>
<evidence type="ECO:0000313" key="1">
    <source>
        <dbReference type="EMBL" id="PZW40816.1"/>
    </source>
</evidence>
<dbReference type="AlphaFoldDB" id="A0A2W7I1W2"/>
<keyword evidence="2" id="KW-1185">Reference proteome</keyword>
<evidence type="ECO:0000313" key="2">
    <source>
        <dbReference type="Proteomes" id="UP000249688"/>
    </source>
</evidence>